<dbReference type="PANTHER" id="PTHR33325:SF11">
    <property type="entry name" value="COLD SHOCK DOMAIN-CONTAINING PROTEIN 4-LIKE"/>
    <property type="match status" value="1"/>
</dbReference>
<dbReference type="EMBL" id="JBDFQZ010000007">
    <property type="protein sequence ID" value="KAK9704952.1"/>
    <property type="molecule type" value="Genomic_DNA"/>
</dbReference>
<dbReference type="Proteomes" id="UP001443914">
    <property type="component" value="Unassembled WGS sequence"/>
</dbReference>
<gene>
    <name evidence="2" type="ORF">RND81_07G022600</name>
</gene>
<evidence type="ECO:0000313" key="2">
    <source>
        <dbReference type="EMBL" id="KAK9704952.1"/>
    </source>
</evidence>
<sequence length="235" mass="27112">MSNLAKLDFVALNISGSNYLPWVLDAEIHLDANGLGETIKEGNTTTNQKRLKYEYLTDKDPLILWKNLKERYDHLKTSINDYSSAMFRITAQLELCGEKVSDADMLEKHIKPFMKGFKRYSELVSCLLVAEQINEILLKNHKSRPTGHAGIRDRGRGRGRENTRVNYRGGRGGKFKNSYFHQKKDRKGGPREGPRDGHWVRTCRTPPHIVDSFHSYYRSLNDNKGKKIEKNFVVE</sequence>
<keyword evidence="3" id="KW-1185">Reference proteome</keyword>
<feature type="region of interest" description="Disordered" evidence="1">
    <location>
        <begin position="143"/>
        <end position="200"/>
    </location>
</feature>
<dbReference type="PANTHER" id="PTHR33325">
    <property type="entry name" value="ZINC FINGER, CCHC-TYPE-RELATED"/>
    <property type="match status" value="1"/>
</dbReference>
<evidence type="ECO:0008006" key="4">
    <source>
        <dbReference type="Google" id="ProtNLM"/>
    </source>
</evidence>
<accession>A0AAW1JL42</accession>
<organism evidence="2 3">
    <name type="scientific">Saponaria officinalis</name>
    <name type="common">Common soapwort</name>
    <name type="synonym">Lychnis saponaria</name>
    <dbReference type="NCBI Taxonomy" id="3572"/>
    <lineage>
        <taxon>Eukaryota</taxon>
        <taxon>Viridiplantae</taxon>
        <taxon>Streptophyta</taxon>
        <taxon>Embryophyta</taxon>
        <taxon>Tracheophyta</taxon>
        <taxon>Spermatophyta</taxon>
        <taxon>Magnoliopsida</taxon>
        <taxon>eudicotyledons</taxon>
        <taxon>Gunneridae</taxon>
        <taxon>Pentapetalae</taxon>
        <taxon>Caryophyllales</taxon>
        <taxon>Caryophyllaceae</taxon>
        <taxon>Caryophylleae</taxon>
        <taxon>Saponaria</taxon>
    </lineage>
</organism>
<feature type="compositionally biased region" description="Basic and acidic residues" evidence="1">
    <location>
        <begin position="150"/>
        <end position="163"/>
    </location>
</feature>
<evidence type="ECO:0000313" key="3">
    <source>
        <dbReference type="Proteomes" id="UP001443914"/>
    </source>
</evidence>
<reference evidence="2" key="1">
    <citation type="submission" date="2024-03" db="EMBL/GenBank/DDBJ databases">
        <title>WGS assembly of Saponaria officinalis var. Norfolk2.</title>
        <authorList>
            <person name="Jenkins J."/>
            <person name="Shu S."/>
            <person name="Grimwood J."/>
            <person name="Barry K."/>
            <person name="Goodstein D."/>
            <person name="Schmutz J."/>
            <person name="Leebens-Mack J."/>
            <person name="Osbourn A."/>
        </authorList>
    </citation>
    <scope>NUCLEOTIDE SEQUENCE [LARGE SCALE GENOMIC DNA]</scope>
    <source>
        <strain evidence="2">JIC</strain>
    </source>
</reference>
<dbReference type="AlphaFoldDB" id="A0AAW1JL42"/>
<proteinExistence type="predicted"/>
<protein>
    <recommendedName>
        <fullName evidence="4">Zinc finger, CCHC-type</fullName>
    </recommendedName>
</protein>
<evidence type="ECO:0000256" key="1">
    <source>
        <dbReference type="SAM" id="MobiDB-lite"/>
    </source>
</evidence>
<name>A0AAW1JL42_SAPOF</name>
<comment type="caution">
    <text evidence="2">The sequence shown here is derived from an EMBL/GenBank/DDBJ whole genome shotgun (WGS) entry which is preliminary data.</text>
</comment>
<feature type="compositionally biased region" description="Basic and acidic residues" evidence="1">
    <location>
        <begin position="187"/>
        <end position="199"/>
    </location>
</feature>